<dbReference type="PANTHER" id="PTHR43794">
    <property type="entry name" value="AMINOHYDROLASE SSNA-RELATED"/>
    <property type="match status" value="1"/>
</dbReference>
<comment type="similarity">
    <text evidence="1">Belongs to the metallo-dependent hydrolases superfamily. ATZ/TRZ family.</text>
</comment>
<reference evidence="4 5" key="1">
    <citation type="submission" date="2015-07" db="EMBL/GenBank/DDBJ databases">
        <title>Draft Genome Sequence of Komagataeibacter intermedius Strain AF2, Isolated from Kombucha Tea.</title>
        <authorList>
            <person name="Santos R.A."/>
            <person name="Berretta A.A."/>
            <person name="Barud H.S."/>
            <person name="Ribeiro S.J."/>
            <person name="Gonzalez-Garcia L.N."/>
            <person name="Zucchi T.D."/>
            <person name="Goldman G.H."/>
            <person name="Riano-Pachon D.M."/>
        </authorList>
    </citation>
    <scope>NUCLEOTIDE SEQUENCE [LARGE SCALE GENOMIC DNA]</scope>
    <source>
        <strain evidence="4 5">AF2</strain>
    </source>
</reference>
<evidence type="ECO:0000259" key="3">
    <source>
        <dbReference type="Pfam" id="PF01979"/>
    </source>
</evidence>
<keyword evidence="2" id="KW-0378">Hydrolase</keyword>
<sequence length="538" mass="57820">MTRVHDTQTGKIPPFMNADPFILSHVCVTACARSRTSTFLRQACGSRTHLAALAMLTWGAAAHAATGPRCTVHAGKGETVVEAILLDDTPDPKPGRVIIDAHGIIRCAGATCQPTAPHPTVISCPQDSLSPGFINPHDHIDFTGDAPQPDTGERFEHRNEWRKGLDGHTELKGAIGDTNPELIAWGELRFLISGITSMVGDSMAPGLVRNLDFAAGLEGLPQRPVTYQIFPLDDVSGIMRTHDCDYGHHPSTPADVAATPAFLAHVAEGTNGAAHNEFRCLSSNTYDRTPQKGGGGISQDMMQPGMTILHGVGLGANDFDLLHNRGISLVWSPRSNLALYGRTVDIPAARAHGVTIALGTDWLPSGSMNMSREFACAVHYNRDHLASALSSRDLWRMATQGGAEAVHGGSVMGAIAPDHVADLVLFRPQGQTPYDAAVQSTPGTVDMVMRGGHVLYGDRKVIRHLHQPGCEKVVIDGQAKALCIRTDQHFSFATLKRDMARRHIYPLVTTGTPPNEPPCETLEETRARLPNARLTGPK</sequence>
<dbReference type="SUPFAM" id="SSF51338">
    <property type="entry name" value="Composite domain of metallo-dependent hydrolases"/>
    <property type="match status" value="1"/>
</dbReference>
<name>A0A0N1F857_9PROT</name>
<evidence type="ECO:0000256" key="1">
    <source>
        <dbReference type="ARBA" id="ARBA00006745"/>
    </source>
</evidence>
<gene>
    <name evidence="4" type="ORF">GLUCOINTEAF2_0200979</name>
</gene>
<dbReference type="InterPro" id="IPR032466">
    <property type="entry name" value="Metal_Hydrolase"/>
</dbReference>
<protein>
    <recommendedName>
        <fullName evidence="3">Amidohydrolase-related domain-containing protein</fullName>
    </recommendedName>
</protein>
<organism evidence="4 5">
    <name type="scientific">Komagataeibacter intermedius AF2</name>
    <dbReference type="NCBI Taxonomy" id="1458464"/>
    <lineage>
        <taxon>Bacteria</taxon>
        <taxon>Pseudomonadati</taxon>
        <taxon>Pseudomonadota</taxon>
        <taxon>Alphaproteobacteria</taxon>
        <taxon>Acetobacterales</taxon>
        <taxon>Acetobacteraceae</taxon>
        <taxon>Komagataeibacter</taxon>
    </lineage>
</organism>
<evidence type="ECO:0000256" key="2">
    <source>
        <dbReference type="ARBA" id="ARBA00022801"/>
    </source>
</evidence>
<dbReference type="InterPro" id="IPR050287">
    <property type="entry name" value="MTA/SAH_deaminase"/>
</dbReference>
<feature type="domain" description="Amidohydrolase-related" evidence="3">
    <location>
        <begin position="306"/>
        <end position="454"/>
    </location>
</feature>
<dbReference type="Pfam" id="PF01979">
    <property type="entry name" value="Amidohydro_1"/>
    <property type="match status" value="1"/>
</dbReference>
<dbReference type="EMBL" id="JUFX02000225">
    <property type="protein sequence ID" value="KPH85725.1"/>
    <property type="molecule type" value="Genomic_DNA"/>
</dbReference>
<evidence type="ECO:0000313" key="4">
    <source>
        <dbReference type="EMBL" id="KPH85725.1"/>
    </source>
</evidence>
<dbReference type="Gene3D" id="3.20.20.140">
    <property type="entry name" value="Metal-dependent hydrolases"/>
    <property type="match status" value="1"/>
</dbReference>
<accession>A0A0N1F857</accession>
<proteinExistence type="inferred from homology"/>
<dbReference type="SUPFAM" id="SSF51556">
    <property type="entry name" value="Metallo-dependent hydrolases"/>
    <property type="match status" value="1"/>
</dbReference>
<dbReference type="AlphaFoldDB" id="A0A0N1F857"/>
<evidence type="ECO:0000313" key="5">
    <source>
        <dbReference type="Proteomes" id="UP000031553"/>
    </source>
</evidence>
<dbReference type="InterPro" id="IPR011059">
    <property type="entry name" value="Metal-dep_hydrolase_composite"/>
</dbReference>
<dbReference type="InterPro" id="IPR006680">
    <property type="entry name" value="Amidohydro-rel"/>
</dbReference>
<comment type="caution">
    <text evidence="4">The sequence shown here is derived from an EMBL/GenBank/DDBJ whole genome shotgun (WGS) entry which is preliminary data.</text>
</comment>
<dbReference type="PANTHER" id="PTHR43794:SF11">
    <property type="entry name" value="AMIDOHYDROLASE-RELATED DOMAIN-CONTAINING PROTEIN"/>
    <property type="match status" value="1"/>
</dbReference>
<dbReference type="GO" id="GO:0016810">
    <property type="term" value="F:hydrolase activity, acting on carbon-nitrogen (but not peptide) bonds"/>
    <property type="evidence" value="ECO:0007669"/>
    <property type="project" value="InterPro"/>
</dbReference>
<dbReference type="Proteomes" id="UP000031553">
    <property type="component" value="Unassembled WGS sequence"/>
</dbReference>